<evidence type="ECO:0000313" key="3">
    <source>
        <dbReference type="Proteomes" id="UP000199074"/>
    </source>
</evidence>
<dbReference type="GO" id="GO:0032259">
    <property type="term" value="P:methylation"/>
    <property type="evidence" value="ECO:0007669"/>
    <property type="project" value="UniProtKB-KW"/>
</dbReference>
<keyword evidence="2" id="KW-0489">Methyltransferase</keyword>
<dbReference type="EMBL" id="FPCK01000001">
    <property type="protein sequence ID" value="SFV26725.1"/>
    <property type="molecule type" value="Genomic_DNA"/>
</dbReference>
<proteinExistence type="predicted"/>
<sequence length="403" mass="44244">MTQDTFYHEFEANFRGSRDEIRGRLDAGYSKFLAPLTPLMNGAKTLDLGCGRGEWLELAASFGFNAEGVDLDDGMLADCFALGLDVHKADAIEYLASLPSESLAIVSGFHIAEHLPFDVLRKLIGEAMRALRPGGLLILETPNAENISVGTLWFHMDPTHVRPLPPGFLSFLARNAGFARVDVLRLQEDKALRDSADVGLIDVLRGASPDYSIVAQKAGPAEIMAALDGAFGVTGGLTVETLSERFEKHLEGKVSGTLEARLQHWQNEIDQWRQTLEERQANQEALIADYQRQILDLRSSTSWKITQPLRDGMILAKSASRKIKATTRTAALRVLANPTLRKTAKAAIKPFPKLEALGKRFLIGGAGNALAQPIALHQDLSARHISPRAQKIYEQLSSRRSKS</sequence>
<evidence type="ECO:0000313" key="2">
    <source>
        <dbReference type="EMBL" id="SFV26725.1"/>
    </source>
</evidence>
<dbReference type="InterPro" id="IPR029063">
    <property type="entry name" value="SAM-dependent_MTases_sf"/>
</dbReference>
<dbReference type="CDD" id="cd02440">
    <property type="entry name" value="AdoMet_MTases"/>
    <property type="match status" value="1"/>
</dbReference>
<keyword evidence="3" id="KW-1185">Reference proteome</keyword>
<dbReference type="Pfam" id="PF13489">
    <property type="entry name" value="Methyltransf_23"/>
    <property type="match status" value="1"/>
</dbReference>
<keyword evidence="2" id="KW-0808">Transferase</keyword>
<dbReference type="SUPFAM" id="SSF53335">
    <property type="entry name" value="S-adenosyl-L-methionine-dependent methyltransferases"/>
    <property type="match status" value="1"/>
</dbReference>
<dbReference type="Gene3D" id="3.40.50.150">
    <property type="entry name" value="Vaccinia Virus protein VP39"/>
    <property type="match status" value="1"/>
</dbReference>
<dbReference type="AlphaFoldDB" id="A0A1I7MWH3"/>
<organism evidence="2 3">
    <name type="scientific">Devosia crocina</name>
    <dbReference type="NCBI Taxonomy" id="429728"/>
    <lineage>
        <taxon>Bacteria</taxon>
        <taxon>Pseudomonadati</taxon>
        <taxon>Pseudomonadota</taxon>
        <taxon>Alphaproteobacteria</taxon>
        <taxon>Hyphomicrobiales</taxon>
        <taxon>Devosiaceae</taxon>
        <taxon>Devosia</taxon>
    </lineage>
</organism>
<feature type="coiled-coil region" evidence="1">
    <location>
        <begin position="255"/>
        <end position="293"/>
    </location>
</feature>
<keyword evidence="1" id="KW-0175">Coiled coil</keyword>
<dbReference type="RefSeq" id="WP_092419424.1">
    <property type="nucleotide sequence ID" value="NZ_FPCK01000001.1"/>
</dbReference>
<dbReference type="STRING" id="429728.SAMN05216456_0093"/>
<protein>
    <submittedName>
        <fullName evidence="2">O-antigen chain-terminating methyltransferase</fullName>
    </submittedName>
</protein>
<dbReference type="GO" id="GO:0008168">
    <property type="term" value="F:methyltransferase activity"/>
    <property type="evidence" value="ECO:0007669"/>
    <property type="project" value="UniProtKB-KW"/>
</dbReference>
<gene>
    <name evidence="2" type="ORF">SAMN05216456_0093</name>
</gene>
<accession>A0A1I7MWH3</accession>
<reference evidence="2 3" key="1">
    <citation type="submission" date="2016-10" db="EMBL/GenBank/DDBJ databases">
        <authorList>
            <person name="de Groot N.N."/>
        </authorList>
    </citation>
    <scope>NUCLEOTIDE SEQUENCE [LARGE SCALE GENOMIC DNA]</scope>
    <source>
        <strain evidence="2 3">IPL20</strain>
    </source>
</reference>
<dbReference type="PANTHER" id="PTHR43861">
    <property type="entry name" value="TRANS-ACONITATE 2-METHYLTRANSFERASE-RELATED"/>
    <property type="match status" value="1"/>
</dbReference>
<name>A0A1I7MWH3_9HYPH</name>
<dbReference type="Proteomes" id="UP000199074">
    <property type="component" value="Unassembled WGS sequence"/>
</dbReference>
<evidence type="ECO:0000256" key="1">
    <source>
        <dbReference type="SAM" id="Coils"/>
    </source>
</evidence>
<dbReference type="OrthoDB" id="9801609at2"/>